<dbReference type="InterPro" id="IPR003509">
    <property type="entry name" value="UPF0102_YraN-like"/>
</dbReference>
<dbReference type="PANTHER" id="PTHR34039">
    <property type="entry name" value="UPF0102 PROTEIN YRAN"/>
    <property type="match status" value="1"/>
</dbReference>
<dbReference type="AlphaFoldDB" id="A0AAE3H1Q9"/>
<evidence type="ECO:0000313" key="3">
    <source>
        <dbReference type="EMBL" id="MCP9763188.1"/>
    </source>
</evidence>
<dbReference type="HAMAP" id="MF_00048">
    <property type="entry name" value="UPF0102"/>
    <property type="match status" value="1"/>
</dbReference>
<evidence type="ECO:0000256" key="1">
    <source>
        <dbReference type="ARBA" id="ARBA00006738"/>
    </source>
</evidence>
<evidence type="ECO:0000256" key="2">
    <source>
        <dbReference type="HAMAP-Rule" id="MF_00048"/>
    </source>
</evidence>
<comment type="similarity">
    <text evidence="1 2">Belongs to the UPF0102 family.</text>
</comment>
<protein>
    <recommendedName>
        <fullName evidence="2">UPF0102 protein EGI31_09485</fullName>
    </recommendedName>
</protein>
<evidence type="ECO:0000313" key="4">
    <source>
        <dbReference type="Proteomes" id="UP001204144"/>
    </source>
</evidence>
<sequence length="116" mass="13456">MSEKLDKGKEGEDYAVKYLIDKGYIILERNFTSHNSEIDIICSKDDMLVFVEVRLKVNADYGFPEGTMGKGKQNAVKRGAEAYLHKFPWHGEARFDFISIIEKPQFEILHFEDAFF</sequence>
<dbReference type="EMBL" id="RJUF01000022">
    <property type="protein sequence ID" value="MCP9763188.1"/>
    <property type="molecule type" value="Genomic_DNA"/>
</dbReference>
<gene>
    <name evidence="3" type="ORF">EGI31_09485</name>
</gene>
<dbReference type="GO" id="GO:0003676">
    <property type="term" value="F:nucleic acid binding"/>
    <property type="evidence" value="ECO:0007669"/>
    <property type="project" value="InterPro"/>
</dbReference>
<dbReference type="PANTHER" id="PTHR34039:SF1">
    <property type="entry name" value="UPF0102 PROTEIN YRAN"/>
    <property type="match status" value="1"/>
</dbReference>
<dbReference type="Gene3D" id="3.40.1350.10">
    <property type="match status" value="1"/>
</dbReference>
<dbReference type="SUPFAM" id="SSF52980">
    <property type="entry name" value="Restriction endonuclease-like"/>
    <property type="match status" value="1"/>
</dbReference>
<organism evidence="3 4">
    <name type="scientific">Lacihabitans soyangensis</name>
    <dbReference type="NCBI Taxonomy" id="869394"/>
    <lineage>
        <taxon>Bacteria</taxon>
        <taxon>Pseudomonadati</taxon>
        <taxon>Bacteroidota</taxon>
        <taxon>Cytophagia</taxon>
        <taxon>Cytophagales</taxon>
        <taxon>Leadbetterellaceae</taxon>
        <taxon>Lacihabitans</taxon>
    </lineage>
</organism>
<comment type="caution">
    <text evidence="3">The sequence shown here is derived from an EMBL/GenBank/DDBJ whole genome shotgun (WGS) entry which is preliminary data.</text>
</comment>
<dbReference type="InterPro" id="IPR011856">
    <property type="entry name" value="tRNA_endonuc-like_dom_sf"/>
</dbReference>
<reference evidence="3 4" key="1">
    <citation type="submission" date="2018-11" db="EMBL/GenBank/DDBJ databases">
        <title>Novel bacteria species description.</title>
        <authorList>
            <person name="Han J.-H."/>
        </authorList>
    </citation>
    <scope>NUCLEOTIDE SEQUENCE [LARGE SCALE GENOMIC DNA]</scope>
    <source>
        <strain evidence="3 4">KCTC23259</strain>
    </source>
</reference>
<keyword evidence="4" id="KW-1185">Reference proteome</keyword>
<dbReference type="Pfam" id="PF02021">
    <property type="entry name" value="UPF0102"/>
    <property type="match status" value="1"/>
</dbReference>
<dbReference type="RefSeq" id="WP_255036975.1">
    <property type="nucleotide sequence ID" value="NZ_RJUF01000022.1"/>
</dbReference>
<dbReference type="InterPro" id="IPR011335">
    <property type="entry name" value="Restrct_endonuc-II-like"/>
</dbReference>
<accession>A0AAE3H1Q9</accession>
<dbReference type="Proteomes" id="UP001204144">
    <property type="component" value="Unassembled WGS sequence"/>
</dbReference>
<name>A0AAE3H1Q9_9BACT</name>
<proteinExistence type="inferred from homology"/>